<proteinExistence type="predicted"/>
<sequence>MKKITAILFLLSSLITMEVNAVTQDEMEKVISDTTNIIENKKGYIVFDYKKVRMALISNVEYDRMRIITPIKKYSELDLTQIEKIMDSNFHSALDARYASSKDVLYSAFIHPMSPLSKKELISALNQVATLALTFGTTYSSGALNYGGN</sequence>
<protein>
    <submittedName>
        <fullName evidence="1">Uncharacterized protein</fullName>
    </submittedName>
</protein>
<name>A0A3B0W750_9ZZZZ</name>
<accession>A0A3B0W750</accession>
<organism evidence="1">
    <name type="scientific">hydrothermal vent metagenome</name>
    <dbReference type="NCBI Taxonomy" id="652676"/>
    <lineage>
        <taxon>unclassified sequences</taxon>
        <taxon>metagenomes</taxon>
        <taxon>ecological metagenomes</taxon>
    </lineage>
</organism>
<reference evidence="1" key="1">
    <citation type="submission" date="2018-06" db="EMBL/GenBank/DDBJ databases">
        <authorList>
            <person name="Zhirakovskaya E."/>
        </authorList>
    </citation>
    <scope>NUCLEOTIDE SEQUENCE</scope>
</reference>
<gene>
    <name evidence="1" type="ORF">MNBD_GAMMA06-1823</name>
</gene>
<dbReference type="SUPFAM" id="SSF69635">
    <property type="entry name" value="Type III secretory system chaperone-like"/>
    <property type="match status" value="1"/>
</dbReference>
<dbReference type="EMBL" id="UOFD01000024">
    <property type="protein sequence ID" value="VAW51141.1"/>
    <property type="molecule type" value="Genomic_DNA"/>
</dbReference>
<dbReference type="AlphaFoldDB" id="A0A3B0W750"/>
<evidence type="ECO:0000313" key="1">
    <source>
        <dbReference type="EMBL" id="VAW51141.1"/>
    </source>
</evidence>